<gene>
    <name evidence="1" type="ORF">IEQ34_002315</name>
</gene>
<organism evidence="1 2">
    <name type="scientific">Dendrobium chrysotoxum</name>
    <name type="common">Orchid</name>
    <dbReference type="NCBI Taxonomy" id="161865"/>
    <lineage>
        <taxon>Eukaryota</taxon>
        <taxon>Viridiplantae</taxon>
        <taxon>Streptophyta</taxon>
        <taxon>Embryophyta</taxon>
        <taxon>Tracheophyta</taxon>
        <taxon>Spermatophyta</taxon>
        <taxon>Magnoliopsida</taxon>
        <taxon>Liliopsida</taxon>
        <taxon>Asparagales</taxon>
        <taxon>Orchidaceae</taxon>
        <taxon>Epidendroideae</taxon>
        <taxon>Malaxideae</taxon>
        <taxon>Dendrobiinae</taxon>
        <taxon>Dendrobium</taxon>
    </lineage>
</organism>
<comment type="caution">
    <text evidence="1">The sequence shown here is derived from an EMBL/GenBank/DDBJ whole genome shotgun (WGS) entry which is preliminary data.</text>
</comment>
<name>A0AAV7HNJ6_DENCH</name>
<dbReference type="EMBL" id="JAGFBR010000003">
    <property type="protein sequence ID" value="KAH0469083.1"/>
    <property type="molecule type" value="Genomic_DNA"/>
</dbReference>
<dbReference type="AlphaFoldDB" id="A0AAV7HNJ6"/>
<evidence type="ECO:0000313" key="1">
    <source>
        <dbReference type="EMBL" id="KAH0469083.1"/>
    </source>
</evidence>
<reference evidence="1 2" key="1">
    <citation type="journal article" date="2021" name="Hortic Res">
        <title>Chromosome-scale assembly of the Dendrobium chrysotoxum genome enhances the understanding of orchid evolution.</title>
        <authorList>
            <person name="Zhang Y."/>
            <person name="Zhang G.Q."/>
            <person name="Zhang D."/>
            <person name="Liu X.D."/>
            <person name="Xu X.Y."/>
            <person name="Sun W.H."/>
            <person name="Yu X."/>
            <person name="Zhu X."/>
            <person name="Wang Z.W."/>
            <person name="Zhao X."/>
            <person name="Zhong W.Y."/>
            <person name="Chen H."/>
            <person name="Yin W.L."/>
            <person name="Huang T."/>
            <person name="Niu S.C."/>
            <person name="Liu Z.J."/>
        </authorList>
    </citation>
    <scope>NUCLEOTIDE SEQUENCE [LARGE SCALE GENOMIC DNA]</scope>
    <source>
        <strain evidence="1">Lindl</strain>
    </source>
</reference>
<proteinExistence type="predicted"/>
<dbReference type="Proteomes" id="UP000775213">
    <property type="component" value="Unassembled WGS sequence"/>
</dbReference>
<keyword evidence="2" id="KW-1185">Reference proteome</keyword>
<evidence type="ECO:0000313" key="2">
    <source>
        <dbReference type="Proteomes" id="UP000775213"/>
    </source>
</evidence>
<sequence>MDRLVDGEILRQVKYRDQLGGVHRDLRELYEAELTTLSMYASKLVNTPEKSIINSYVVLEISLVLFHISDFFKFMERVSLLENDLMSTQQ</sequence>
<accession>A0AAV7HNJ6</accession>
<protein>
    <submittedName>
        <fullName evidence="1">Uncharacterized protein</fullName>
    </submittedName>
</protein>